<dbReference type="Pfam" id="PF01990">
    <property type="entry name" value="ATP-synt_F"/>
    <property type="match status" value="1"/>
</dbReference>
<evidence type="ECO:0000256" key="2">
    <source>
        <dbReference type="ARBA" id="ARBA00022448"/>
    </source>
</evidence>
<name>A0A011VWP8_RUMAL</name>
<comment type="similarity">
    <text evidence="1">Belongs to the V-ATPase F subunit family.</text>
</comment>
<dbReference type="AlphaFoldDB" id="A0A011VWP8"/>
<organism evidence="4 5">
    <name type="scientific">Ruminococcus albus SY3</name>
    <dbReference type="NCBI Taxonomy" id="1341156"/>
    <lineage>
        <taxon>Bacteria</taxon>
        <taxon>Bacillati</taxon>
        <taxon>Bacillota</taxon>
        <taxon>Clostridia</taxon>
        <taxon>Eubacteriales</taxon>
        <taxon>Oscillospiraceae</taxon>
        <taxon>Ruminococcus</taxon>
    </lineage>
</organism>
<dbReference type="RefSeq" id="WP_024858292.1">
    <property type="nucleotide sequence ID" value="NZ_JEOB01000003.1"/>
</dbReference>
<evidence type="ECO:0000256" key="3">
    <source>
        <dbReference type="ARBA" id="ARBA00023065"/>
    </source>
</evidence>
<keyword evidence="5" id="KW-1185">Reference proteome</keyword>
<dbReference type="PATRIC" id="fig|1341156.4.peg.2305"/>
<evidence type="ECO:0000313" key="5">
    <source>
        <dbReference type="Proteomes" id="UP000021369"/>
    </source>
</evidence>
<reference evidence="4 5" key="1">
    <citation type="submission" date="2013-06" db="EMBL/GenBank/DDBJ databases">
        <title>Rumen cellulosomics: divergent fiber-degrading strategies revealed by comparative genome-wide analysis of six Ruminococcal strains.</title>
        <authorList>
            <person name="Dassa B."/>
            <person name="Borovok I."/>
            <person name="Lamed R."/>
            <person name="Flint H."/>
            <person name="Yeoman C.J."/>
            <person name="White B."/>
            <person name="Bayer E.A."/>
        </authorList>
    </citation>
    <scope>NUCLEOTIDE SEQUENCE [LARGE SCALE GENOMIC DNA]</scope>
    <source>
        <strain evidence="4 5">SY3</strain>
    </source>
</reference>
<keyword evidence="2" id="KW-0813">Transport</keyword>
<accession>A0A011VWP8</accession>
<dbReference type="InterPro" id="IPR036906">
    <property type="entry name" value="ATPase_V1_fsu_sf"/>
</dbReference>
<dbReference type="GO" id="GO:0046961">
    <property type="term" value="F:proton-transporting ATPase activity, rotational mechanism"/>
    <property type="evidence" value="ECO:0007669"/>
    <property type="project" value="InterPro"/>
</dbReference>
<keyword evidence="3" id="KW-0406">Ion transport</keyword>
<gene>
    <name evidence="4" type="ORF">RASY3_11835</name>
</gene>
<dbReference type="InterPro" id="IPR008218">
    <property type="entry name" value="ATPase_V1-cplx_f_g_su"/>
</dbReference>
<dbReference type="Gene3D" id="3.40.50.10580">
    <property type="entry name" value="ATPase, V1 complex, subunit F"/>
    <property type="match status" value="1"/>
</dbReference>
<evidence type="ECO:0000313" key="4">
    <source>
        <dbReference type="EMBL" id="EXM38988.1"/>
    </source>
</evidence>
<sequence>MKFYLLSDNIDTQMGMRLAGIEGKVVHGEKEVAQALDEAMEMKDVGIVLMTEKALKECPDKVMDYKLNRATPLIVEIPDRHATANISDTISKYLAEAVGIKL</sequence>
<comment type="caution">
    <text evidence="4">The sequence shown here is derived from an EMBL/GenBank/DDBJ whole genome shotgun (WGS) entry which is preliminary data.</text>
</comment>
<dbReference type="Proteomes" id="UP000021369">
    <property type="component" value="Unassembled WGS sequence"/>
</dbReference>
<dbReference type="SUPFAM" id="SSF159468">
    <property type="entry name" value="AtpF-like"/>
    <property type="match status" value="1"/>
</dbReference>
<dbReference type="EMBL" id="JEOB01000003">
    <property type="protein sequence ID" value="EXM38988.1"/>
    <property type="molecule type" value="Genomic_DNA"/>
</dbReference>
<protein>
    <submittedName>
        <fullName evidence="4">ATPase</fullName>
    </submittedName>
</protein>
<proteinExistence type="inferred from homology"/>
<dbReference type="OrthoDB" id="46791at2"/>
<evidence type="ECO:0000256" key="1">
    <source>
        <dbReference type="ARBA" id="ARBA00010148"/>
    </source>
</evidence>